<feature type="signal peptide" evidence="1">
    <location>
        <begin position="1"/>
        <end position="30"/>
    </location>
</feature>
<keyword evidence="3" id="KW-1185">Reference proteome</keyword>
<comment type="caution">
    <text evidence="2">The sequence shown here is derived from an EMBL/GenBank/DDBJ whole genome shotgun (WGS) entry which is preliminary data.</text>
</comment>
<protein>
    <submittedName>
        <fullName evidence="2">Lipase family protein</fullName>
    </submittedName>
</protein>
<evidence type="ECO:0000313" key="3">
    <source>
        <dbReference type="Proteomes" id="UP000733379"/>
    </source>
</evidence>
<dbReference type="EMBL" id="JAHKNI010000010">
    <property type="protein sequence ID" value="MBU3065360.1"/>
    <property type="molecule type" value="Genomic_DNA"/>
</dbReference>
<dbReference type="Proteomes" id="UP000733379">
    <property type="component" value="Unassembled WGS sequence"/>
</dbReference>
<dbReference type="InterPro" id="IPR005152">
    <property type="entry name" value="Lipase_secreted"/>
</dbReference>
<reference evidence="2 3" key="1">
    <citation type="submission" date="2021-06" db="EMBL/GenBank/DDBJ databases">
        <title>Actinomycetes sequencing.</title>
        <authorList>
            <person name="Shan Q."/>
        </authorList>
    </citation>
    <scope>NUCLEOTIDE SEQUENCE [LARGE SCALE GENOMIC DNA]</scope>
    <source>
        <strain evidence="2 3">NEAU-G5</strain>
    </source>
</reference>
<accession>A0ABS6B4W9</accession>
<dbReference type="PIRSF" id="PIRSF029171">
    <property type="entry name" value="Esterase_LipA"/>
    <property type="match status" value="1"/>
</dbReference>
<feature type="chain" id="PRO_5047291189" evidence="1">
    <location>
        <begin position="31"/>
        <end position="406"/>
    </location>
</feature>
<dbReference type="RefSeq" id="WP_215921432.1">
    <property type="nucleotide sequence ID" value="NZ_JAHKNI010000010.1"/>
</dbReference>
<dbReference type="PANTHER" id="PTHR34853:SF1">
    <property type="entry name" value="LIPASE 5"/>
    <property type="match status" value="1"/>
</dbReference>
<evidence type="ECO:0000256" key="1">
    <source>
        <dbReference type="SAM" id="SignalP"/>
    </source>
</evidence>
<proteinExistence type="predicted"/>
<dbReference type="InterPro" id="IPR029058">
    <property type="entry name" value="AB_hydrolase_fold"/>
</dbReference>
<evidence type="ECO:0000313" key="2">
    <source>
        <dbReference type="EMBL" id="MBU3065360.1"/>
    </source>
</evidence>
<dbReference type="PANTHER" id="PTHR34853">
    <property type="match status" value="1"/>
</dbReference>
<gene>
    <name evidence="2" type="ORF">KO481_28010</name>
</gene>
<dbReference type="Gene3D" id="1.10.260.130">
    <property type="match status" value="1"/>
</dbReference>
<name>A0ABS6B4W9_9NOCA</name>
<organism evidence="2 3">
    <name type="scientific">Nocardia albiluteola</name>
    <dbReference type="NCBI Taxonomy" id="2842303"/>
    <lineage>
        <taxon>Bacteria</taxon>
        <taxon>Bacillati</taxon>
        <taxon>Actinomycetota</taxon>
        <taxon>Actinomycetes</taxon>
        <taxon>Mycobacteriales</taxon>
        <taxon>Nocardiaceae</taxon>
        <taxon>Nocardia</taxon>
    </lineage>
</organism>
<keyword evidence="1" id="KW-0732">Signal</keyword>
<dbReference type="Pfam" id="PF03583">
    <property type="entry name" value="LIP"/>
    <property type="match status" value="1"/>
</dbReference>
<sequence length="406" mass="42782">MPNKRRIRRVVTVLLAAVFAGAPATAPAVAAPAGIPTPEQDSFYAPPAELPAAPGVVIRSRTVTDLDFLTPLAAHAWQVLYRSTSALGQPVAVSGTVLVPTTPWTAGPRPLVTFAFGGHGFASHCAPSYKMRTGTEDQLDFIKLALAQGWAVVATDYERLGTPGPHTLGVGPSEAHAVLDAARAAQRLSDAGLRQDAPVGIAGYSQGGQASAWAAELQPSYAPELDVRGTSSGGVMADVGEMAKTLDGGLASSMELAVLVGHGSAYPDLDLDGVLNDAGRSMAARLSSSCLLELELEYSFRRLDDFTTVGDLLNTPLWRARLDQDVLGRNTPRAPIMIYIGTLDEVVPVPRAEQLYHDYCARGIPVTWRPMPLLNHGSADRIGARGAVDWLAGRFADAPVDNSCGT</sequence>
<dbReference type="SUPFAM" id="SSF53474">
    <property type="entry name" value="alpha/beta-Hydrolases"/>
    <property type="match status" value="1"/>
</dbReference>
<dbReference type="Gene3D" id="3.40.50.1820">
    <property type="entry name" value="alpha/beta hydrolase"/>
    <property type="match status" value="1"/>
</dbReference>